<dbReference type="GO" id="GO:0016829">
    <property type="term" value="F:lyase activity"/>
    <property type="evidence" value="ECO:0007669"/>
    <property type="project" value="UniProtKB-KW"/>
</dbReference>
<dbReference type="HOGENOM" id="CLU_031632_1_0_4"/>
<proteinExistence type="predicted"/>
<dbReference type="Pfam" id="PF04244">
    <property type="entry name" value="DPRP"/>
    <property type="match status" value="1"/>
</dbReference>
<name>D7DKP6_METV0</name>
<dbReference type="PANTHER" id="PTHR38657">
    <property type="entry name" value="SLR1343 PROTEIN"/>
    <property type="match status" value="1"/>
</dbReference>
<dbReference type="eggNOG" id="COG3046">
    <property type="taxonomic scope" value="Bacteria"/>
</dbReference>
<evidence type="ECO:0000313" key="2">
    <source>
        <dbReference type="Proteomes" id="UP000000383"/>
    </source>
</evidence>
<sequence>MTRHLVLILGDQLNLDNPALEDFDSTQDAIVMAEVSHEATQVWSHKARIVLFLSAMRHFYAALVHQYPSGLQGSYLKLDEHSFATLKDAWAQQISLLKPQKVIVCEPGEYRLEQDLIALCKEMNAELVVRDDTHFMCSKADFIHWAKVNKQLRMEFFYRKMRQKYDLLMQGDEPVGGAWNYDAENRKTFGKSGPQNVPAAPQVSIDGLTQTVIDTVETYFPNHPGSLKNFIWPVTRAAALQFLEDFIKNKLAGFGDHQDAMWQSANSSQSPYLWHSLLSTSLNLKLLNPREVIAAAVAAYHQQQLPLASVEGFIRQILGWREFIRGVYWLDMPKMGEANHYKHTCTLPSWYWTGDTHMNCMKQTINDTMQHGYAHHIQRLMVTGMFGILAELNPREVEAWYLAVYVDAVEWVELPNVAGMALYANGGRFTSKPYIASGAYIKRMSNYCSHCKYKPELKTGETACPTTTLYWNFLIKHYDTFSRNPRTTLMTKNVDRFSEADKAEVQARAQYVLQQINAI</sequence>
<dbReference type="AlphaFoldDB" id="D7DKP6"/>
<organism evidence="1 2">
    <name type="scientific">Methylotenera versatilis (strain 301)</name>
    <dbReference type="NCBI Taxonomy" id="666681"/>
    <lineage>
        <taxon>Bacteria</taxon>
        <taxon>Pseudomonadati</taxon>
        <taxon>Pseudomonadota</taxon>
        <taxon>Betaproteobacteria</taxon>
        <taxon>Nitrosomonadales</taxon>
        <taxon>Methylophilaceae</taxon>
        <taxon>Methylotenera</taxon>
    </lineage>
</organism>
<dbReference type="InterPro" id="IPR007357">
    <property type="entry name" value="PhrB-like"/>
</dbReference>
<dbReference type="Proteomes" id="UP000000383">
    <property type="component" value="Chromosome"/>
</dbReference>
<gene>
    <name evidence="1" type="ordered locus">M301_2124</name>
</gene>
<dbReference type="STRING" id="666681.M301_2124"/>
<dbReference type="InterPro" id="IPR052551">
    <property type="entry name" value="UV-DNA_repair_photolyase"/>
</dbReference>
<protein>
    <submittedName>
        <fullName evidence="1">Deoxyribodipyrimidine photolyase-related protein</fullName>
    </submittedName>
</protein>
<reference evidence="2" key="1">
    <citation type="submission" date="2010-05" db="EMBL/GenBank/DDBJ databases">
        <title>Complete sequence of Methylotenera sp. 301.</title>
        <authorList>
            <person name="Lucas S."/>
            <person name="Copeland A."/>
            <person name="Lapidus A."/>
            <person name="Cheng J.-F."/>
            <person name="Bruce D."/>
            <person name="Goodwin L."/>
            <person name="Pitluck S."/>
            <person name="Clum A."/>
            <person name="Land M."/>
            <person name="Hauser L."/>
            <person name="Kyrpides N."/>
            <person name="Ivanova N."/>
            <person name="Chistoservova L."/>
            <person name="Kalyuzhnaya M."/>
            <person name="Woyke T."/>
        </authorList>
    </citation>
    <scope>NUCLEOTIDE SEQUENCE [LARGE SCALE GENOMIC DNA]</scope>
    <source>
        <strain evidence="2">301</strain>
    </source>
</reference>
<dbReference type="PANTHER" id="PTHR38657:SF1">
    <property type="entry name" value="SLR1343 PROTEIN"/>
    <property type="match status" value="1"/>
</dbReference>
<dbReference type="Gene3D" id="3.40.50.620">
    <property type="entry name" value="HUPs"/>
    <property type="match status" value="1"/>
</dbReference>
<dbReference type="SUPFAM" id="SSF48173">
    <property type="entry name" value="Cryptochrome/photolyase FAD-binding domain"/>
    <property type="match status" value="1"/>
</dbReference>
<evidence type="ECO:0000313" key="1">
    <source>
        <dbReference type="EMBL" id="ADI30492.1"/>
    </source>
</evidence>
<dbReference type="Gene3D" id="1.25.40.80">
    <property type="match status" value="1"/>
</dbReference>
<dbReference type="Gene3D" id="1.10.10.1710">
    <property type="entry name" value="Deoxyribodipyrimidine photolyase-related"/>
    <property type="match status" value="1"/>
</dbReference>
<dbReference type="InterPro" id="IPR036134">
    <property type="entry name" value="Crypto/Photolyase_FAD-like_sf"/>
</dbReference>
<keyword evidence="1" id="KW-0456">Lyase</keyword>
<dbReference type="InterPro" id="IPR014729">
    <property type="entry name" value="Rossmann-like_a/b/a_fold"/>
</dbReference>
<keyword evidence="2" id="KW-1185">Reference proteome</keyword>
<dbReference type="OrthoDB" id="5288100at2"/>
<accession>D7DKP6</accession>
<dbReference type="Gene3D" id="1.10.579.10">
    <property type="entry name" value="DNA Cyclobutane Dipyrimidine Photolyase, subunit A, domain 3"/>
    <property type="match status" value="1"/>
</dbReference>
<dbReference type="EMBL" id="CP002056">
    <property type="protein sequence ID" value="ADI30492.1"/>
    <property type="molecule type" value="Genomic_DNA"/>
</dbReference>
<dbReference type="RefSeq" id="WP_013148800.1">
    <property type="nucleotide sequence ID" value="NC_014207.1"/>
</dbReference>
<reference evidence="1 2" key="2">
    <citation type="journal article" date="2011" name="J. Bacteriol.">
        <title>Genomes of three methylotrophs from a single niche uncover genetic and metabolic divergence of Methylophilaceae.</title>
        <authorList>
            <person name="Lapidus A."/>
            <person name="Clum A."/>
            <person name="Labutti K."/>
            <person name="Kaluzhnaya M.G."/>
            <person name="Lim S."/>
            <person name="Beck D.A."/>
            <person name="Glavina Del Rio T."/>
            <person name="Nolan M."/>
            <person name="Mavromatis K."/>
            <person name="Huntemann M."/>
            <person name="Lucas S."/>
            <person name="Lidstrom M.E."/>
            <person name="Ivanova N."/>
            <person name="Chistoserdova L."/>
        </authorList>
    </citation>
    <scope>NUCLEOTIDE SEQUENCE [LARGE SCALE GENOMIC DNA]</scope>
    <source>
        <strain evidence="1 2">301</strain>
    </source>
</reference>
<dbReference type="KEGG" id="meh:M301_2124"/>